<dbReference type="Gramene" id="TuG1812G0700003141.01.T02">
    <property type="protein sequence ID" value="TuG1812G0700003141.01.T02.cds308263"/>
    <property type="gene ID" value="TuG1812G0700003141.01"/>
</dbReference>
<dbReference type="PANTHER" id="PTHR31973:SF187">
    <property type="entry name" value="MUTATOR TRANSPOSASE MUDRA PROTEIN"/>
    <property type="match status" value="1"/>
</dbReference>
<evidence type="ECO:0000256" key="1">
    <source>
        <dbReference type="ARBA" id="ARBA00022723"/>
    </source>
</evidence>
<dbReference type="EnsemblPlants" id="TuG1812G0700003141.01.T02">
    <property type="protein sequence ID" value="TuG1812G0700003141.01.T02.cds308263"/>
    <property type="gene ID" value="TuG1812G0700003141.01"/>
</dbReference>
<dbReference type="PANTHER" id="PTHR31973">
    <property type="entry name" value="POLYPROTEIN, PUTATIVE-RELATED"/>
    <property type="match status" value="1"/>
</dbReference>
<keyword evidence="1" id="KW-0479">Metal-binding</keyword>
<name>A0A8R7V4B1_TRIUA</name>
<evidence type="ECO:0000259" key="6">
    <source>
        <dbReference type="PROSITE" id="PS50966"/>
    </source>
</evidence>
<feature type="compositionally biased region" description="Basic and acidic residues" evidence="5">
    <location>
        <begin position="185"/>
        <end position="196"/>
    </location>
</feature>
<evidence type="ECO:0000256" key="4">
    <source>
        <dbReference type="PROSITE-ProRule" id="PRU00325"/>
    </source>
</evidence>
<reference evidence="8" key="1">
    <citation type="journal article" date="2013" name="Nature">
        <title>Draft genome of the wheat A-genome progenitor Triticum urartu.</title>
        <authorList>
            <person name="Ling H.Q."/>
            <person name="Zhao S."/>
            <person name="Liu D."/>
            <person name="Wang J."/>
            <person name="Sun H."/>
            <person name="Zhang C."/>
            <person name="Fan H."/>
            <person name="Li D."/>
            <person name="Dong L."/>
            <person name="Tao Y."/>
            <person name="Gao C."/>
            <person name="Wu H."/>
            <person name="Li Y."/>
            <person name="Cui Y."/>
            <person name="Guo X."/>
            <person name="Zheng S."/>
            <person name="Wang B."/>
            <person name="Yu K."/>
            <person name="Liang Q."/>
            <person name="Yang W."/>
            <person name="Lou X."/>
            <person name="Chen J."/>
            <person name="Feng M."/>
            <person name="Jian J."/>
            <person name="Zhang X."/>
            <person name="Luo G."/>
            <person name="Jiang Y."/>
            <person name="Liu J."/>
            <person name="Wang Z."/>
            <person name="Sha Y."/>
            <person name="Zhang B."/>
            <person name="Wu H."/>
            <person name="Tang D."/>
            <person name="Shen Q."/>
            <person name="Xue P."/>
            <person name="Zou S."/>
            <person name="Wang X."/>
            <person name="Liu X."/>
            <person name="Wang F."/>
            <person name="Yang Y."/>
            <person name="An X."/>
            <person name="Dong Z."/>
            <person name="Zhang K."/>
            <person name="Zhang X."/>
            <person name="Luo M.C."/>
            <person name="Dvorak J."/>
            <person name="Tong Y."/>
            <person name="Wang J."/>
            <person name="Yang H."/>
            <person name="Li Z."/>
            <person name="Wang D."/>
            <person name="Zhang A."/>
            <person name="Wang J."/>
        </authorList>
    </citation>
    <scope>NUCLEOTIDE SEQUENCE</scope>
    <source>
        <strain evidence="8">cv. G1812</strain>
    </source>
</reference>
<feature type="region of interest" description="Disordered" evidence="5">
    <location>
        <begin position="170"/>
        <end position="229"/>
    </location>
</feature>
<evidence type="ECO:0000256" key="2">
    <source>
        <dbReference type="ARBA" id="ARBA00022771"/>
    </source>
</evidence>
<feature type="compositionally biased region" description="Acidic residues" evidence="5">
    <location>
        <begin position="197"/>
        <end position="207"/>
    </location>
</feature>
<dbReference type="SMART" id="SM00575">
    <property type="entry name" value="ZnF_PMZ"/>
    <property type="match status" value="1"/>
</dbReference>
<evidence type="ECO:0000313" key="8">
    <source>
        <dbReference type="Proteomes" id="UP000015106"/>
    </source>
</evidence>
<dbReference type="AlphaFoldDB" id="A0A8R7V4B1"/>
<sequence>MVGKILPSVIKQMNALSRFVGSATICRNDDLEGEVSLPDRNNIIRRFMVDLEKWICSCRVWKITGKPCIHALAFICSFRGLKIQDFVHEYYFVERFQAAYAGVIASMTDKSEWPEVDLGFKVHPPVQTKNVPGRPRKVRIRGWMEPMRRTVKCKRCKGFGHHRKTCKLPFKLDDEEEEEPDDGEQEKPDDVEKQENPDDGEQQGLDDGEQKESEEVDPAPKEVQPATKR</sequence>
<dbReference type="InterPro" id="IPR006564">
    <property type="entry name" value="Znf_PMZ"/>
</dbReference>
<reference evidence="7" key="2">
    <citation type="submission" date="2018-03" db="EMBL/GenBank/DDBJ databases">
        <title>The Triticum urartu genome reveals the dynamic nature of wheat genome evolution.</title>
        <authorList>
            <person name="Ling H."/>
            <person name="Ma B."/>
            <person name="Shi X."/>
            <person name="Liu H."/>
            <person name="Dong L."/>
            <person name="Sun H."/>
            <person name="Cao Y."/>
            <person name="Gao Q."/>
            <person name="Zheng S."/>
            <person name="Li Y."/>
            <person name="Yu Y."/>
            <person name="Du H."/>
            <person name="Qi M."/>
            <person name="Li Y."/>
            <person name="Yu H."/>
            <person name="Cui Y."/>
            <person name="Wang N."/>
            <person name="Chen C."/>
            <person name="Wu H."/>
            <person name="Zhao Y."/>
            <person name="Zhang J."/>
            <person name="Li Y."/>
            <person name="Zhou W."/>
            <person name="Zhang B."/>
            <person name="Hu W."/>
            <person name="Eijk M."/>
            <person name="Tang J."/>
            <person name="Witsenboer H."/>
            <person name="Zhao S."/>
            <person name="Li Z."/>
            <person name="Zhang A."/>
            <person name="Wang D."/>
            <person name="Liang C."/>
        </authorList>
    </citation>
    <scope>NUCLEOTIDE SEQUENCE [LARGE SCALE GENOMIC DNA]</scope>
    <source>
        <strain evidence="7">cv. G1812</strain>
    </source>
</reference>
<dbReference type="Proteomes" id="UP000015106">
    <property type="component" value="Chromosome 7"/>
</dbReference>
<feature type="domain" description="SWIM-type" evidence="6">
    <location>
        <begin position="47"/>
        <end position="79"/>
    </location>
</feature>
<dbReference type="InterPro" id="IPR007527">
    <property type="entry name" value="Znf_SWIM"/>
</dbReference>
<reference evidence="7" key="3">
    <citation type="submission" date="2022-06" db="UniProtKB">
        <authorList>
            <consortium name="EnsemblPlants"/>
        </authorList>
    </citation>
    <scope>IDENTIFICATION</scope>
</reference>
<evidence type="ECO:0000256" key="3">
    <source>
        <dbReference type="ARBA" id="ARBA00022833"/>
    </source>
</evidence>
<keyword evidence="2 4" id="KW-0863">Zinc-finger</keyword>
<keyword evidence="3" id="KW-0862">Zinc</keyword>
<keyword evidence="8" id="KW-1185">Reference proteome</keyword>
<dbReference type="Pfam" id="PF04434">
    <property type="entry name" value="SWIM"/>
    <property type="match status" value="1"/>
</dbReference>
<organism evidence="7 8">
    <name type="scientific">Triticum urartu</name>
    <name type="common">Red wild einkorn</name>
    <name type="synonym">Crithodium urartu</name>
    <dbReference type="NCBI Taxonomy" id="4572"/>
    <lineage>
        <taxon>Eukaryota</taxon>
        <taxon>Viridiplantae</taxon>
        <taxon>Streptophyta</taxon>
        <taxon>Embryophyta</taxon>
        <taxon>Tracheophyta</taxon>
        <taxon>Spermatophyta</taxon>
        <taxon>Magnoliopsida</taxon>
        <taxon>Liliopsida</taxon>
        <taxon>Poales</taxon>
        <taxon>Poaceae</taxon>
        <taxon>BOP clade</taxon>
        <taxon>Pooideae</taxon>
        <taxon>Triticodae</taxon>
        <taxon>Triticeae</taxon>
        <taxon>Triticinae</taxon>
        <taxon>Triticum</taxon>
    </lineage>
</organism>
<dbReference type="PROSITE" id="PS50966">
    <property type="entry name" value="ZF_SWIM"/>
    <property type="match status" value="1"/>
</dbReference>
<feature type="compositionally biased region" description="Acidic residues" evidence="5">
    <location>
        <begin position="173"/>
        <end position="184"/>
    </location>
</feature>
<dbReference type="GO" id="GO:0008270">
    <property type="term" value="F:zinc ion binding"/>
    <property type="evidence" value="ECO:0007669"/>
    <property type="project" value="UniProtKB-KW"/>
</dbReference>
<evidence type="ECO:0000313" key="7">
    <source>
        <dbReference type="EnsemblPlants" id="TuG1812G0700003141.01.T02.cds308263"/>
    </source>
</evidence>
<proteinExistence type="predicted"/>
<protein>
    <recommendedName>
        <fullName evidence="6">SWIM-type domain-containing protein</fullName>
    </recommendedName>
</protein>
<accession>A0A8R7V4B1</accession>
<evidence type="ECO:0000256" key="5">
    <source>
        <dbReference type="SAM" id="MobiDB-lite"/>
    </source>
</evidence>